<dbReference type="AlphaFoldDB" id="A0A2S6G2C9"/>
<keyword evidence="4" id="KW-0472">Membrane</keyword>
<evidence type="ECO:0000256" key="4">
    <source>
        <dbReference type="RuleBase" id="RU362097"/>
    </source>
</evidence>
<feature type="chain" id="PRO_5015374896" evidence="4">
    <location>
        <begin position="22"/>
        <end position="478"/>
    </location>
</feature>
<dbReference type="Gene3D" id="1.20.1600.10">
    <property type="entry name" value="Outer membrane efflux proteins (OEP)"/>
    <property type="match status" value="1"/>
</dbReference>
<dbReference type="GO" id="GO:0009279">
    <property type="term" value="C:cell outer membrane"/>
    <property type="evidence" value="ECO:0007669"/>
    <property type="project" value="UniProtKB-SubCell"/>
</dbReference>
<keyword evidence="4" id="KW-0812">Transmembrane</keyword>
<comment type="caution">
    <text evidence="5">The sequence shown here is derived from an EMBL/GenBank/DDBJ whole genome shotgun (WGS) entry which is preliminary data.</text>
</comment>
<dbReference type="EMBL" id="PTIU01000057">
    <property type="protein sequence ID" value="PPK50970.1"/>
    <property type="molecule type" value="Genomic_DNA"/>
</dbReference>
<dbReference type="PANTHER" id="PTHR30203:SF33">
    <property type="entry name" value="BLR4455 PROTEIN"/>
    <property type="match status" value="1"/>
</dbReference>
<keyword evidence="4" id="KW-0732">Signal</keyword>
<dbReference type="Pfam" id="PF02321">
    <property type="entry name" value="OEP"/>
    <property type="match status" value="2"/>
</dbReference>
<evidence type="ECO:0000256" key="1">
    <source>
        <dbReference type="ARBA" id="ARBA00007613"/>
    </source>
</evidence>
<reference evidence="5 6" key="1">
    <citation type="submission" date="2018-02" db="EMBL/GenBank/DDBJ databases">
        <title>Subsurface microbial communities from deep shales in Ohio and West Virginia, USA.</title>
        <authorList>
            <person name="Wrighton K."/>
        </authorList>
    </citation>
    <scope>NUCLEOTIDE SEQUENCE [LARGE SCALE GENOMIC DNA]</scope>
    <source>
        <strain evidence="5 6">UTICA-S1B9</strain>
    </source>
</reference>
<evidence type="ECO:0000256" key="3">
    <source>
        <dbReference type="ARBA" id="ARBA00023237"/>
    </source>
</evidence>
<comment type="subcellular location">
    <subcellularLocation>
        <location evidence="4">Cell outer membrane</location>
        <topology evidence="4">Lipid-anchor</topology>
    </subcellularLocation>
</comment>
<dbReference type="InterPro" id="IPR003423">
    <property type="entry name" value="OMP_efflux"/>
</dbReference>
<organism evidence="5 6">
    <name type="scientific">Marinobacter persicus</name>
    <dbReference type="NCBI Taxonomy" id="930118"/>
    <lineage>
        <taxon>Bacteria</taxon>
        <taxon>Pseudomonadati</taxon>
        <taxon>Pseudomonadota</taxon>
        <taxon>Gammaproteobacteria</taxon>
        <taxon>Pseudomonadales</taxon>
        <taxon>Marinobacteraceae</taxon>
        <taxon>Marinobacter</taxon>
    </lineage>
</organism>
<dbReference type="STRING" id="930118.SAMN05216429_104244"/>
<keyword evidence="4" id="KW-0449">Lipoprotein</keyword>
<keyword evidence="2 4" id="KW-1134">Transmembrane beta strand</keyword>
<comment type="similarity">
    <text evidence="1 4">Belongs to the outer membrane factor (OMF) (TC 1.B.17) family.</text>
</comment>
<dbReference type="PROSITE" id="PS51257">
    <property type="entry name" value="PROKAR_LIPOPROTEIN"/>
    <property type="match status" value="1"/>
</dbReference>
<feature type="signal peptide" evidence="4">
    <location>
        <begin position="1"/>
        <end position="21"/>
    </location>
</feature>
<dbReference type="PANTHER" id="PTHR30203">
    <property type="entry name" value="OUTER MEMBRANE CATION EFFLUX PROTEIN"/>
    <property type="match status" value="1"/>
</dbReference>
<proteinExistence type="inferred from homology"/>
<sequence length="478" mass="51508">MTVKALLTTVMALALGGCSLAPTVEKPEPSVPETWTSARLSADEKLPLDWWRGYGDPALVTLVEEALDANSDLQLAAGRVAEARALLTGQQAEQYPLLEVEGSAVRQGPSEEAVNSAGGGQPFNDIQVGGVLSYELDLWGRLANASEAARARLLASAANREAVRLAVIGEVANGYFNLRALDRQIDIAERTVSSRRESVALQRARFEGGEINELALRQAESELAAAESELPRLRQQRSLQRNALAVLLGRDPQRIVRSDISVANTIGEMDVPASIPAGRPADLMVRRPDIAAAEQELIAANAEIGVARAAFLPRISFEGLLGLRSASGGDLFQGSASTWQLGGSLVGPLLDFGRSEALVNQAEARQRQALIAYRQAIQVAFREVLDAMAGVRGTEDRLEAQARQVAALRSTTKLARLRFEGGASSYLEVLDAERSLFTTELDLVETRRDHLQSTVNLYRALGGGWQNSLQSSDYENSD</sequence>
<protein>
    <submittedName>
        <fullName evidence="5">Multidrug efflux system outer membrane protein</fullName>
    </submittedName>
</protein>
<name>A0A2S6G2C9_9GAMM</name>
<gene>
    <name evidence="5" type="ORF">B0H24_10576</name>
</gene>
<dbReference type="OrthoDB" id="9770517at2"/>
<dbReference type="GO" id="GO:0015562">
    <property type="term" value="F:efflux transmembrane transporter activity"/>
    <property type="evidence" value="ECO:0007669"/>
    <property type="project" value="InterPro"/>
</dbReference>
<dbReference type="Gene3D" id="2.20.200.10">
    <property type="entry name" value="Outer membrane efflux proteins (OEP)"/>
    <property type="match status" value="1"/>
</dbReference>
<dbReference type="NCBIfam" id="TIGR01845">
    <property type="entry name" value="outer_NodT"/>
    <property type="match status" value="1"/>
</dbReference>
<accession>A0A2S6G2C9</accession>
<evidence type="ECO:0000256" key="2">
    <source>
        <dbReference type="ARBA" id="ARBA00022452"/>
    </source>
</evidence>
<dbReference type="Proteomes" id="UP000239446">
    <property type="component" value="Unassembled WGS sequence"/>
</dbReference>
<dbReference type="InterPro" id="IPR010131">
    <property type="entry name" value="MdtP/NodT-like"/>
</dbReference>
<dbReference type="SUPFAM" id="SSF56954">
    <property type="entry name" value="Outer membrane efflux proteins (OEP)"/>
    <property type="match status" value="1"/>
</dbReference>
<keyword evidence="3" id="KW-0998">Cell outer membrane</keyword>
<evidence type="ECO:0000313" key="6">
    <source>
        <dbReference type="Proteomes" id="UP000239446"/>
    </source>
</evidence>
<dbReference type="RefSeq" id="WP_104417606.1">
    <property type="nucleotide sequence ID" value="NZ_PTIU01000057.1"/>
</dbReference>
<keyword evidence="4" id="KW-0564">Palmitate</keyword>
<evidence type="ECO:0000313" key="5">
    <source>
        <dbReference type="EMBL" id="PPK50970.1"/>
    </source>
</evidence>